<evidence type="ECO:0000313" key="3">
    <source>
        <dbReference type="Proteomes" id="UP001497512"/>
    </source>
</evidence>
<accession>A0ABP0TP46</accession>
<evidence type="ECO:0000313" key="2">
    <source>
        <dbReference type="EMBL" id="CAK9201052.1"/>
    </source>
</evidence>
<name>A0ABP0TP46_9BRYO</name>
<feature type="compositionally biased region" description="Polar residues" evidence="1">
    <location>
        <begin position="1"/>
        <end position="11"/>
    </location>
</feature>
<gene>
    <name evidence="2" type="ORF">CSSPTR1EN2_LOCUS5714</name>
</gene>
<feature type="region of interest" description="Disordered" evidence="1">
    <location>
        <begin position="1"/>
        <end position="142"/>
    </location>
</feature>
<feature type="compositionally biased region" description="Polar residues" evidence="1">
    <location>
        <begin position="50"/>
        <end position="61"/>
    </location>
</feature>
<proteinExistence type="predicted"/>
<feature type="compositionally biased region" description="Basic and acidic residues" evidence="1">
    <location>
        <begin position="130"/>
        <end position="142"/>
    </location>
</feature>
<protein>
    <submittedName>
        <fullName evidence="2">Uncharacterized protein</fullName>
    </submittedName>
</protein>
<feature type="compositionally biased region" description="Polar residues" evidence="1">
    <location>
        <begin position="74"/>
        <end position="104"/>
    </location>
</feature>
<sequence length="142" mass="15618">MAMMSLCSNSEEQSDTKLNEYHQVAGRVQEARRCDRQEISKLGGSKPTHNDNGNDTFTSPGNDDILSTRARFSRPTQDPDSNAHETSAPQSENAHLRVKNSSDQAPAPLVTPKMQTKSSKGRGKARKSQSRSDGRMSELNSK</sequence>
<feature type="compositionally biased region" description="Basic residues" evidence="1">
    <location>
        <begin position="119"/>
        <end position="129"/>
    </location>
</feature>
<reference evidence="2" key="1">
    <citation type="submission" date="2024-02" db="EMBL/GenBank/DDBJ databases">
        <authorList>
            <consortium name="ELIXIR-Norway"/>
            <consortium name="Elixir Norway"/>
        </authorList>
    </citation>
    <scope>NUCLEOTIDE SEQUENCE</scope>
</reference>
<keyword evidence="3" id="KW-1185">Reference proteome</keyword>
<dbReference type="EMBL" id="OZ019905">
    <property type="protein sequence ID" value="CAK9201052.1"/>
    <property type="molecule type" value="Genomic_DNA"/>
</dbReference>
<evidence type="ECO:0000256" key="1">
    <source>
        <dbReference type="SAM" id="MobiDB-lite"/>
    </source>
</evidence>
<dbReference type="Proteomes" id="UP001497512">
    <property type="component" value="Chromosome 13"/>
</dbReference>
<feature type="compositionally biased region" description="Basic and acidic residues" evidence="1">
    <location>
        <begin position="29"/>
        <end position="39"/>
    </location>
</feature>
<organism evidence="2 3">
    <name type="scientific">Sphagnum troendelagicum</name>
    <dbReference type="NCBI Taxonomy" id="128251"/>
    <lineage>
        <taxon>Eukaryota</taxon>
        <taxon>Viridiplantae</taxon>
        <taxon>Streptophyta</taxon>
        <taxon>Embryophyta</taxon>
        <taxon>Bryophyta</taxon>
        <taxon>Sphagnophytina</taxon>
        <taxon>Sphagnopsida</taxon>
        <taxon>Sphagnales</taxon>
        <taxon>Sphagnaceae</taxon>
        <taxon>Sphagnum</taxon>
    </lineage>
</organism>